<dbReference type="AlphaFoldDB" id="A0AAJ0U8I2"/>
<comment type="caution">
    <text evidence="1">The sequence shown here is derived from an EMBL/GenBank/DDBJ whole genome shotgun (WGS) entry which is preliminary data.</text>
</comment>
<evidence type="ECO:0000313" key="2">
    <source>
        <dbReference type="Proteomes" id="UP001296776"/>
    </source>
</evidence>
<dbReference type="Gene3D" id="3.40.50.1010">
    <property type="entry name" value="5'-nuclease"/>
    <property type="match status" value="1"/>
</dbReference>
<dbReference type="RefSeq" id="WP_200348777.1">
    <property type="nucleotide sequence ID" value="NZ_NRSJ01000078.1"/>
</dbReference>
<dbReference type="PANTHER" id="PTHR42188:SF1">
    <property type="entry name" value="23S RRNA-SPECIFIC ENDONUCLEASE VAPC20"/>
    <property type="match status" value="1"/>
</dbReference>
<dbReference type="InterPro" id="IPR029060">
    <property type="entry name" value="PIN-like_dom_sf"/>
</dbReference>
<gene>
    <name evidence="1" type="ORF">CKO40_22865</name>
</gene>
<dbReference type="GO" id="GO:0004521">
    <property type="term" value="F:RNA endonuclease activity"/>
    <property type="evidence" value="ECO:0007669"/>
    <property type="project" value="InterPro"/>
</dbReference>
<dbReference type="Proteomes" id="UP001296776">
    <property type="component" value="Unassembled WGS sequence"/>
</dbReference>
<dbReference type="GO" id="GO:0016075">
    <property type="term" value="P:rRNA catabolic process"/>
    <property type="evidence" value="ECO:0007669"/>
    <property type="project" value="TreeGrafter"/>
</dbReference>
<keyword evidence="2" id="KW-1185">Reference proteome</keyword>
<dbReference type="InterPro" id="IPR039018">
    <property type="entry name" value="VapC20-like"/>
</dbReference>
<accession>A0AAJ0U8I2</accession>
<dbReference type="SUPFAM" id="SSF88723">
    <property type="entry name" value="PIN domain-like"/>
    <property type="match status" value="1"/>
</dbReference>
<protein>
    <submittedName>
        <fullName evidence="1">Uncharacterized protein</fullName>
    </submittedName>
</protein>
<reference evidence="1" key="2">
    <citation type="journal article" date="2020" name="Microorganisms">
        <title>Osmotic Adaptation and Compatible Solute Biosynthesis of Phototrophic Bacteria as Revealed from Genome Analyses.</title>
        <authorList>
            <person name="Imhoff J.F."/>
            <person name="Rahn T."/>
            <person name="Kunzel S."/>
            <person name="Keller A."/>
            <person name="Neulinger S.C."/>
        </authorList>
    </citation>
    <scope>NUCLEOTIDE SEQUENCE</scope>
    <source>
        <strain evidence="1">DSM 11080</strain>
    </source>
</reference>
<evidence type="ECO:0000313" key="1">
    <source>
        <dbReference type="EMBL" id="MBK1707294.1"/>
    </source>
</evidence>
<reference evidence="1" key="1">
    <citation type="submission" date="2017-08" db="EMBL/GenBank/DDBJ databases">
        <authorList>
            <person name="Imhoff J.F."/>
            <person name="Rahn T."/>
            <person name="Kuenzel S."/>
            <person name="Neulinger S.C."/>
        </authorList>
    </citation>
    <scope>NUCLEOTIDE SEQUENCE</scope>
    <source>
        <strain evidence="1">DSM 11080</strain>
    </source>
</reference>
<dbReference type="PANTHER" id="PTHR42188">
    <property type="entry name" value="23S RRNA-SPECIFIC ENDONUCLEASE VAPC20"/>
    <property type="match status" value="1"/>
</dbReference>
<dbReference type="EMBL" id="NRSJ01000078">
    <property type="protein sequence ID" value="MBK1707294.1"/>
    <property type="molecule type" value="Genomic_DNA"/>
</dbReference>
<name>A0AAJ0U8I2_9GAMM</name>
<proteinExistence type="predicted"/>
<organism evidence="1 2">
    <name type="scientific">Halochromatium glycolicum</name>
    <dbReference type="NCBI Taxonomy" id="85075"/>
    <lineage>
        <taxon>Bacteria</taxon>
        <taxon>Pseudomonadati</taxon>
        <taxon>Pseudomonadota</taxon>
        <taxon>Gammaproteobacteria</taxon>
        <taxon>Chromatiales</taxon>
        <taxon>Chromatiaceae</taxon>
        <taxon>Halochromatium</taxon>
    </lineage>
</organism>
<sequence>MTRAVLADTGPLYAAVDPDDQYHARAQEQLQALAEQSLSVALAYPILLETYTLIRYRLGAGSAAAWLEDVREGSAWVNPSPQDYREATTWVGRFPDQSITLFDATLALVAARLCLPVWTYDHHFDLLRKGTPRVLSLLRRPQRGRRIGADNAKRP</sequence>